<reference evidence="2 3" key="1">
    <citation type="submission" date="2017-07" db="EMBL/GenBank/DDBJ databases">
        <title>Bifidobacterium novel species.</title>
        <authorList>
            <person name="Lugli G.A."/>
            <person name="Milani C."/>
            <person name="Duranti S."/>
            <person name="Mangifesta M."/>
        </authorList>
    </citation>
    <scope>NUCLEOTIDE SEQUENCE [LARGE SCALE GENOMIC DNA]</scope>
    <source>
        <strain evidence="3">Uis1B</strain>
    </source>
</reference>
<name>A0A2N5J6T9_9BIFI</name>
<organism evidence="2 3">
    <name type="scientific">Bifidobacterium margollesii</name>
    <dbReference type="NCBI Taxonomy" id="2020964"/>
    <lineage>
        <taxon>Bacteria</taxon>
        <taxon>Bacillati</taxon>
        <taxon>Actinomycetota</taxon>
        <taxon>Actinomycetes</taxon>
        <taxon>Bifidobacteriales</taxon>
        <taxon>Bifidobacteriaceae</taxon>
        <taxon>Bifidobacterium</taxon>
    </lineage>
</organism>
<sequence length="133" mass="14286">FGNPMPLTNAARWDVAWLILRDATDAINRHAATIAAPERTRPTGRTSTPSDTREPAGPRTPTNPAEPPERTETVSWPPLKGRPEDRPKATTTDGGPTDAKAALGARINARAEQLMHPSEPAADAPERARAANR</sequence>
<protein>
    <submittedName>
        <fullName evidence="2">Uncharacterized protein</fullName>
    </submittedName>
</protein>
<evidence type="ECO:0000256" key="1">
    <source>
        <dbReference type="SAM" id="MobiDB-lite"/>
    </source>
</evidence>
<comment type="caution">
    <text evidence="2">The sequence shown here is derived from an EMBL/GenBank/DDBJ whole genome shotgun (WGS) entry which is preliminary data.</text>
</comment>
<feature type="non-terminal residue" evidence="2">
    <location>
        <position position="1"/>
    </location>
</feature>
<gene>
    <name evidence="2" type="ORF">Uis1B_2256</name>
</gene>
<accession>A0A2N5J6T9</accession>
<dbReference type="AlphaFoldDB" id="A0A2N5J6T9"/>
<evidence type="ECO:0000313" key="2">
    <source>
        <dbReference type="EMBL" id="PLS29913.1"/>
    </source>
</evidence>
<evidence type="ECO:0000313" key="3">
    <source>
        <dbReference type="Proteomes" id="UP000235050"/>
    </source>
</evidence>
<proteinExistence type="predicted"/>
<dbReference type="RefSeq" id="WP_207763428.1">
    <property type="nucleotide sequence ID" value="NZ_NMWU01000062.1"/>
</dbReference>
<feature type="region of interest" description="Disordered" evidence="1">
    <location>
        <begin position="31"/>
        <end position="133"/>
    </location>
</feature>
<feature type="compositionally biased region" description="Basic and acidic residues" evidence="1">
    <location>
        <begin position="124"/>
        <end position="133"/>
    </location>
</feature>
<keyword evidence="3" id="KW-1185">Reference proteome</keyword>
<dbReference type="Proteomes" id="UP000235050">
    <property type="component" value="Unassembled WGS sequence"/>
</dbReference>
<dbReference type="EMBL" id="NMWU01000062">
    <property type="protein sequence ID" value="PLS29913.1"/>
    <property type="molecule type" value="Genomic_DNA"/>
</dbReference>